<keyword evidence="2 5" id="KW-0238">DNA-binding</keyword>
<evidence type="ECO:0000256" key="3">
    <source>
        <dbReference type="ARBA" id="ARBA00023163"/>
    </source>
</evidence>
<sequence>MDQASIIRDLLNWLESHLDQPLSLDNVAAKAGYSKWHLQRMFKDVTGHAIGSYIRARRLTKAAVALCLTSRPILDIALQYRFDSQQTFTRAFKKQFAQTPASYRRADDWNTFGIHPPIRLGAFTMPQPEFIQLPETQLVGLTQSYTCNLEQITCFRTEIRIHFWRQYLGEAKRVPPVLYGLHHSRPSKEKDDEHEVLYTTALEPHHVPDGVHPGEPVMLPGGDYATFIYEGPADDLQDFIITLYDTCLPTYKLTRRQGFDIERYHPQGDRDDVEPPKIIRCEYLIPIQR</sequence>
<dbReference type="RefSeq" id="WP_035344342.1">
    <property type="nucleotide sequence ID" value="NZ_LT615367.1"/>
</dbReference>
<reference evidence="5 6" key="1">
    <citation type="submission" date="2016-09" db="EMBL/GenBank/DDBJ databases">
        <authorList>
            <person name="Reverchon S."/>
            <person name="Nasser W."/>
            <person name="Leonard S."/>
            <person name="Brochier C."/>
            <person name="Duprey A."/>
        </authorList>
    </citation>
    <scope>NUCLEOTIDE SEQUENCE [LARGE SCALE GENOMIC DNA]</scope>
    <source>
        <strain evidence="5 6">174/2</strain>
    </source>
</reference>
<evidence type="ECO:0000313" key="6">
    <source>
        <dbReference type="Proteomes" id="UP000294820"/>
    </source>
</evidence>
<dbReference type="EMBL" id="LT615367">
    <property type="protein sequence ID" value="SLM64689.1"/>
    <property type="molecule type" value="Genomic_DNA"/>
</dbReference>
<evidence type="ECO:0000256" key="1">
    <source>
        <dbReference type="ARBA" id="ARBA00023015"/>
    </source>
</evidence>
<dbReference type="SMART" id="SM00871">
    <property type="entry name" value="AraC_E_bind"/>
    <property type="match status" value="1"/>
</dbReference>
<keyword evidence="3" id="KW-0804">Transcription</keyword>
<dbReference type="PANTHER" id="PTHR47504:SF5">
    <property type="entry name" value="RIGHT ORIGIN-BINDING PROTEIN"/>
    <property type="match status" value="1"/>
</dbReference>
<dbReference type="NCBIfam" id="NF011701">
    <property type="entry name" value="PRK15121.1"/>
    <property type="match status" value="1"/>
</dbReference>
<dbReference type="NCBIfam" id="NF012228">
    <property type="entry name" value="RobA_TF"/>
    <property type="match status" value="1"/>
</dbReference>
<organism evidence="5 6">
    <name type="scientific">Dickeya aquatica</name>
    <dbReference type="NCBI Taxonomy" id="1401087"/>
    <lineage>
        <taxon>Bacteria</taxon>
        <taxon>Pseudomonadati</taxon>
        <taxon>Pseudomonadota</taxon>
        <taxon>Gammaproteobacteria</taxon>
        <taxon>Enterobacterales</taxon>
        <taxon>Pectobacteriaceae</taxon>
        <taxon>Dickeya</taxon>
    </lineage>
</organism>
<dbReference type="InterPro" id="IPR010499">
    <property type="entry name" value="AraC_E-bd"/>
</dbReference>
<name>A0A375AGF3_9GAMM</name>
<evidence type="ECO:0000313" key="5">
    <source>
        <dbReference type="EMBL" id="SLM64689.1"/>
    </source>
</evidence>
<dbReference type="InterPro" id="IPR058147">
    <property type="entry name" value="Rob"/>
</dbReference>
<dbReference type="Gene3D" id="1.10.10.60">
    <property type="entry name" value="Homeodomain-like"/>
    <property type="match status" value="2"/>
</dbReference>
<dbReference type="SMART" id="SM00342">
    <property type="entry name" value="HTH_ARAC"/>
    <property type="match status" value="1"/>
</dbReference>
<gene>
    <name evidence="5" type="primary">rob</name>
    <name evidence="5" type="ORF">DAQ1742_03904</name>
</gene>
<dbReference type="InterPro" id="IPR018062">
    <property type="entry name" value="HTH_AraC-typ_CS"/>
</dbReference>
<feature type="domain" description="HTH araC/xylS-type" evidence="4">
    <location>
        <begin position="8"/>
        <end position="106"/>
    </location>
</feature>
<dbReference type="SUPFAM" id="SSF55136">
    <property type="entry name" value="Probable bacterial effector-binding domain"/>
    <property type="match status" value="1"/>
</dbReference>
<dbReference type="KEGG" id="daq:DAQ1742_03904"/>
<dbReference type="Pfam" id="PF06445">
    <property type="entry name" value="GyrI-like"/>
    <property type="match status" value="1"/>
</dbReference>
<dbReference type="InterPro" id="IPR009057">
    <property type="entry name" value="Homeodomain-like_sf"/>
</dbReference>
<dbReference type="AlphaFoldDB" id="A0A375AGF3"/>
<dbReference type="PROSITE" id="PS01124">
    <property type="entry name" value="HTH_ARAC_FAMILY_2"/>
    <property type="match status" value="1"/>
</dbReference>
<dbReference type="InterPro" id="IPR020449">
    <property type="entry name" value="Tscrpt_reg_AraC-type_HTH"/>
</dbReference>
<dbReference type="PRINTS" id="PR00032">
    <property type="entry name" value="HTHARAC"/>
</dbReference>
<protein>
    <submittedName>
        <fullName evidence="5">DNA-binding transcriptional activator</fullName>
    </submittedName>
</protein>
<keyword evidence="6" id="KW-1185">Reference proteome</keyword>
<dbReference type="FunFam" id="1.10.10.60:FF:000013">
    <property type="entry name" value="DNA-binding transcriptional activator MarA"/>
    <property type="match status" value="1"/>
</dbReference>
<dbReference type="Gene3D" id="3.20.80.10">
    <property type="entry name" value="Regulatory factor, effector binding domain"/>
    <property type="match status" value="1"/>
</dbReference>
<evidence type="ECO:0000259" key="4">
    <source>
        <dbReference type="PROSITE" id="PS01124"/>
    </source>
</evidence>
<dbReference type="InterPro" id="IPR029442">
    <property type="entry name" value="GyrI-like"/>
</dbReference>
<dbReference type="Pfam" id="PF12833">
    <property type="entry name" value="HTH_18"/>
    <property type="match status" value="1"/>
</dbReference>
<evidence type="ECO:0000256" key="2">
    <source>
        <dbReference type="ARBA" id="ARBA00023125"/>
    </source>
</evidence>
<accession>A0A375AGF3</accession>
<dbReference type="GO" id="GO:0043565">
    <property type="term" value="F:sequence-specific DNA binding"/>
    <property type="evidence" value="ECO:0007669"/>
    <property type="project" value="InterPro"/>
</dbReference>
<dbReference type="InterPro" id="IPR018060">
    <property type="entry name" value="HTH_AraC"/>
</dbReference>
<keyword evidence="1" id="KW-0805">Transcription regulation</keyword>
<dbReference type="Proteomes" id="UP000294820">
    <property type="component" value="Chromosome 1"/>
</dbReference>
<dbReference type="InterPro" id="IPR011256">
    <property type="entry name" value="Reg_factor_effector_dom_sf"/>
</dbReference>
<dbReference type="PANTHER" id="PTHR47504">
    <property type="entry name" value="RIGHT ORIGIN-BINDING PROTEIN"/>
    <property type="match status" value="1"/>
</dbReference>
<dbReference type="FunFam" id="1.10.10.60:FF:000030">
    <property type="entry name" value="DNA-binding transcriptional regulator SoxS"/>
    <property type="match status" value="1"/>
</dbReference>
<dbReference type="SUPFAM" id="SSF46689">
    <property type="entry name" value="Homeodomain-like"/>
    <property type="match status" value="2"/>
</dbReference>
<dbReference type="InterPro" id="IPR050959">
    <property type="entry name" value="MarA-like"/>
</dbReference>
<dbReference type="PROSITE" id="PS00041">
    <property type="entry name" value="HTH_ARAC_FAMILY_1"/>
    <property type="match status" value="1"/>
</dbReference>
<proteinExistence type="predicted"/>
<dbReference type="GO" id="GO:0003700">
    <property type="term" value="F:DNA-binding transcription factor activity"/>
    <property type="evidence" value="ECO:0007669"/>
    <property type="project" value="InterPro"/>
</dbReference>